<sequence length="65" mass="7241">MAGGLVRQVMAEEVESYYDGYTQNPSTNAIITQQSNKMVALNTTTQHHVRSRYSRLVHTVIISSG</sequence>
<dbReference type="EnsemblPlants" id="MELO3C020419.2.1">
    <property type="protein sequence ID" value="MELO3C020419.2.1"/>
    <property type="gene ID" value="MELO3C020419.2"/>
</dbReference>
<evidence type="ECO:0000313" key="1">
    <source>
        <dbReference type="EnsemblPlants" id="MELO3C020419.2.1"/>
    </source>
</evidence>
<protein>
    <submittedName>
        <fullName evidence="1">Uncharacterized protein</fullName>
    </submittedName>
</protein>
<accession>A0A9I9DLL2</accession>
<proteinExistence type="predicted"/>
<dbReference type="AlphaFoldDB" id="A0A9I9DLL2"/>
<organism evidence="1">
    <name type="scientific">Cucumis melo</name>
    <name type="common">Muskmelon</name>
    <dbReference type="NCBI Taxonomy" id="3656"/>
    <lineage>
        <taxon>Eukaryota</taxon>
        <taxon>Viridiplantae</taxon>
        <taxon>Streptophyta</taxon>
        <taxon>Embryophyta</taxon>
        <taxon>Tracheophyta</taxon>
        <taxon>Spermatophyta</taxon>
        <taxon>Magnoliopsida</taxon>
        <taxon>eudicotyledons</taxon>
        <taxon>Gunneridae</taxon>
        <taxon>Pentapetalae</taxon>
        <taxon>rosids</taxon>
        <taxon>fabids</taxon>
        <taxon>Cucurbitales</taxon>
        <taxon>Cucurbitaceae</taxon>
        <taxon>Benincaseae</taxon>
        <taxon>Cucumis</taxon>
    </lineage>
</organism>
<dbReference type="Gramene" id="MELO3C020419.2.1">
    <property type="protein sequence ID" value="MELO3C020419.2.1"/>
    <property type="gene ID" value="MELO3C020419.2"/>
</dbReference>
<name>A0A9I9DLL2_CUCME</name>
<reference evidence="1" key="1">
    <citation type="submission" date="2023-03" db="UniProtKB">
        <authorList>
            <consortium name="EnsemblPlants"/>
        </authorList>
    </citation>
    <scope>IDENTIFICATION</scope>
</reference>